<organism evidence="4 5">
    <name type="scientific">Morella rubra</name>
    <name type="common">Chinese bayberry</name>
    <dbReference type="NCBI Taxonomy" id="262757"/>
    <lineage>
        <taxon>Eukaryota</taxon>
        <taxon>Viridiplantae</taxon>
        <taxon>Streptophyta</taxon>
        <taxon>Embryophyta</taxon>
        <taxon>Tracheophyta</taxon>
        <taxon>Spermatophyta</taxon>
        <taxon>Magnoliopsida</taxon>
        <taxon>eudicotyledons</taxon>
        <taxon>Gunneridae</taxon>
        <taxon>Pentapetalae</taxon>
        <taxon>rosids</taxon>
        <taxon>fabids</taxon>
        <taxon>Fagales</taxon>
        <taxon>Myricaceae</taxon>
        <taxon>Morella</taxon>
    </lineage>
</organism>
<evidence type="ECO:0000256" key="2">
    <source>
        <dbReference type="PROSITE-ProRule" id="PRU00283"/>
    </source>
</evidence>
<dbReference type="InterPro" id="IPR001752">
    <property type="entry name" value="Kinesin_motor_dom"/>
</dbReference>
<dbReference type="PANTHER" id="PTHR47969">
    <property type="entry name" value="CHROMOSOME-ASSOCIATED KINESIN KIF4A-RELATED"/>
    <property type="match status" value="1"/>
</dbReference>
<protein>
    <submittedName>
        <fullName evidence="4">Kinesin heavy chain</fullName>
    </submittedName>
</protein>
<sequence length="142" mass="15645">MPLAMPKILSLSQSTAEISYYEVYMDGCYDLLGLKPEEIAVLDDEDGKIHLRRLSQIPIKSMSEFYEALSCGVEWQKVAHKGPNDVYSRSHGVLVISVSTPCGDGSGTVVSGKLNLIDLAGYSTPFMVIEWPLYICLSHSDL</sequence>
<dbReference type="InterPro" id="IPR027417">
    <property type="entry name" value="P-loop_NTPase"/>
</dbReference>
<evidence type="ECO:0000313" key="5">
    <source>
        <dbReference type="Proteomes" id="UP000516437"/>
    </source>
</evidence>
<dbReference type="GO" id="GO:0005524">
    <property type="term" value="F:ATP binding"/>
    <property type="evidence" value="ECO:0007669"/>
    <property type="project" value="InterPro"/>
</dbReference>
<reference evidence="4 5" key="1">
    <citation type="journal article" date="2019" name="Plant Biotechnol. J.">
        <title>The red bayberry genome and genetic basis of sex determination.</title>
        <authorList>
            <person name="Jia H.M."/>
            <person name="Jia H.J."/>
            <person name="Cai Q.L."/>
            <person name="Wang Y."/>
            <person name="Zhao H.B."/>
            <person name="Yang W.F."/>
            <person name="Wang G.Y."/>
            <person name="Li Y.H."/>
            <person name="Zhan D.L."/>
            <person name="Shen Y.T."/>
            <person name="Niu Q.F."/>
            <person name="Chang L."/>
            <person name="Qiu J."/>
            <person name="Zhao L."/>
            <person name="Xie H.B."/>
            <person name="Fu W.Y."/>
            <person name="Jin J."/>
            <person name="Li X.W."/>
            <person name="Jiao Y."/>
            <person name="Zhou C.C."/>
            <person name="Tu T."/>
            <person name="Chai C.Y."/>
            <person name="Gao J.L."/>
            <person name="Fan L.J."/>
            <person name="van de Weg E."/>
            <person name="Wang J.Y."/>
            <person name="Gao Z.S."/>
        </authorList>
    </citation>
    <scope>NUCLEOTIDE SEQUENCE [LARGE SCALE GENOMIC DNA]</scope>
    <source>
        <tissue evidence="4">Leaves</tissue>
    </source>
</reference>
<dbReference type="Pfam" id="PF00225">
    <property type="entry name" value="Kinesin"/>
    <property type="match status" value="1"/>
</dbReference>
<comment type="similarity">
    <text evidence="2">Belongs to the TRAFAC class myosin-kinesin ATPase superfamily. Kinesin family.</text>
</comment>
<dbReference type="Gene3D" id="3.40.850.10">
    <property type="entry name" value="Kinesin motor domain"/>
    <property type="match status" value="1"/>
</dbReference>
<comment type="caution">
    <text evidence="4">The sequence shown here is derived from an EMBL/GenBank/DDBJ whole genome shotgun (WGS) entry which is preliminary data.</text>
</comment>
<dbReference type="SUPFAM" id="SSF52540">
    <property type="entry name" value="P-loop containing nucleoside triphosphate hydrolases"/>
    <property type="match status" value="1"/>
</dbReference>
<feature type="domain" description="Kinesin motor" evidence="3">
    <location>
        <begin position="1"/>
        <end position="142"/>
    </location>
</feature>
<comment type="caution">
    <text evidence="2">Lacks conserved residue(s) required for the propagation of feature annotation.</text>
</comment>
<dbReference type="GO" id="GO:0007018">
    <property type="term" value="P:microtubule-based movement"/>
    <property type="evidence" value="ECO:0007669"/>
    <property type="project" value="InterPro"/>
</dbReference>
<proteinExistence type="inferred from homology"/>
<dbReference type="InterPro" id="IPR036961">
    <property type="entry name" value="Kinesin_motor_dom_sf"/>
</dbReference>
<accession>A0A6A1WIV9</accession>
<dbReference type="GO" id="GO:0003777">
    <property type="term" value="F:microtubule motor activity"/>
    <property type="evidence" value="ECO:0007669"/>
    <property type="project" value="InterPro"/>
</dbReference>
<dbReference type="GO" id="GO:0008017">
    <property type="term" value="F:microtubule binding"/>
    <property type="evidence" value="ECO:0007669"/>
    <property type="project" value="InterPro"/>
</dbReference>
<dbReference type="OrthoDB" id="3176171at2759"/>
<evidence type="ECO:0000259" key="3">
    <source>
        <dbReference type="PROSITE" id="PS50067"/>
    </source>
</evidence>
<dbReference type="PROSITE" id="PS50067">
    <property type="entry name" value="KINESIN_MOTOR_2"/>
    <property type="match status" value="1"/>
</dbReference>
<dbReference type="EMBL" id="RXIC02000020">
    <property type="protein sequence ID" value="KAB1223598.1"/>
    <property type="molecule type" value="Genomic_DNA"/>
</dbReference>
<dbReference type="InterPro" id="IPR027640">
    <property type="entry name" value="Kinesin-like_fam"/>
</dbReference>
<dbReference type="GO" id="GO:0007052">
    <property type="term" value="P:mitotic spindle organization"/>
    <property type="evidence" value="ECO:0007669"/>
    <property type="project" value="TreeGrafter"/>
</dbReference>
<dbReference type="Proteomes" id="UP000516437">
    <property type="component" value="Chromosome 2"/>
</dbReference>
<evidence type="ECO:0000256" key="1">
    <source>
        <dbReference type="ARBA" id="ARBA00023175"/>
    </source>
</evidence>
<name>A0A6A1WIV9_9ROSI</name>
<keyword evidence="5" id="KW-1185">Reference proteome</keyword>
<evidence type="ECO:0000313" key="4">
    <source>
        <dbReference type="EMBL" id="KAB1223598.1"/>
    </source>
</evidence>
<dbReference type="GO" id="GO:0051231">
    <property type="term" value="P:spindle elongation"/>
    <property type="evidence" value="ECO:0007669"/>
    <property type="project" value="TreeGrafter"/>
</dbReference>
<keyword evidence="1" id="KW-0505">Motor protein</keyword>
<dbReference type="AlphaFoldDB" id="A0A6A1WIV9"/>
<dbReference type="GO" id="GO:0005875">
    <property type="term" value="C:microtubule associated complex"/>
    <property type="evidence" value="ECO:0007669"/>
    <property type="project" value="TreeGrafter"/>
</dbReference>
<gene>
    <name evidence="4" type="ORF">CJ030_MR2G024111</name>
</gene>
<dbReference type="PANTHER" id="PTHR47969:SF9">
    <property type="entry name" value="KINESIN-LIKE PROTEIN"/>
    <property type="match status" value="1"/>
</dbReference>